<dbReference type="Gene3D" id="3.40.50.720">
    <property type="entry name" value="NAD(P)-binding Rossmann-like Domain"/>
    <property type="match status" value="1"/>
</dbReference>
<dbReference type="SUPFAM" id="SSF51735">
    <property type="entry name" value="NAD(P)-binding Rossmann-fold domains"/>
    <property type="match status" value="1"/>
</dbReference>
<evidence type="ECO:0000259" key="1">
    <source>
        <dbReference type="Pfam" id="PF01370"/>
    </source>
</evidence>
<organism evidence="2 3">
    <name type="scientific">Kribbella sancticallisti</name>
    <dbReference type="NCBI Taxonomy" id="460087"/>
    <lineage>
        <taxon>Bacteria</taxon>
        <taxon>Bacillati</taxon>
        <taxon>Actinomycetota</taxon>
        <taxon>Actinomycetes</taxon>
        <taxon>Propionibacteriales</taxon>
        <taxon>Kribbellaceae</taxon>
        <taxon>Kribbella</taxon>
    </lineage>
</organism>
<reference evidence="3" key="1">
    <citation type="journal article" date="2019" name="Int. J. Syst. Evol. Microbiol.">
        <title>The Global Catalogue of Microorganisms (GCM) 10K type strain sequencing project: providing services to taxonomists for standard genome sequencing and annotation.</title>
        <authorList>
            <consortium name="The Broad Institute Genomics Platform"/>
            <consortium name="The Broad Institute Genome Sequencing Center for Infectious Disease"/>
            <person name="Wu L."/>
            <person name="Ma J."/>
        </authorList>
    </citation>
    <scope>NUCLEOTIDE SEQUENCE [LARGE SCALE GENOMIC DNA]</scope>
    <source>
        <strain evidence="3">JCM 14969</strain>
    </source>
</reference>
<accession>A0ABP4QV49</accession>
<dbReference type="EMBL" id="BAAAOS010000075">
    <property type="protein sequence ID" value="GAA1620270.1"/>
    <property type="molecule type" value="Genomic_DNA"/>
</dbReference>
<gene>
    <name evidence="2" type="ORF">GCM10009789_87420</name>
</gene>
<dbReference type="InterPro" id="IPR001509">
    <property type="entry name" value="Epimerase_deHydtase"/>
</dbReference>
<protein>
    <submittedName>
        <fullName evidence="2">NAD-dependent epimerase/dehydratase family protein</fullName>
    </submittedName>
</protein>
<sequence length="306" mass="32725">MTLRLIAGAGPTGSATAQILADAGDRVRLVSRRGAGPDHPLIERVRADASDPGQLTEVAEGAATIFNCVMPPYDQWADLWPPLATSLLQTAERVRADYVMLGNAYAYGDVPVMTEITPIEPSSVKGRVKAKMWTDALAAQEAGRVRVTEVRASDYLGAAAGSVFNFTVTQQVLRGQPVLYPAPVDVPHAWTAVGDVGRALATIGLDDRAFGRAWHVPSVAVWSVRDLTERLAKLTGSPVPDVRGMSYEDLVEAGANDAILQELVEIFYLDAKPIVFDTTLTEETFALTTSSLDDVLLDTAAVPPPT</sequence>
<evidence type="ECO:0000313" key="3">
    <source>
        <dbReference type="Proteomes" id="UP001500393"/>
    </source>
</evidence>
<keyword evidence="3" id="KW-1185">Reference proteome</keyword>
<comment type="caution">
    <text evidence="2">The sequence shown here is derived from an EMBL/GenBank/DDBJ whole genome shotgun (WGS) entry which is preliminary data.</text>
</comment>
<name>A0ABP4QV49_9ACTN</name>
<dbReference type="Pfam" id="PF01370">
    <property type="entry name" value="Epimerase"/>
    <property type="match status" value="1"/>
</dbReference>
<proteinExistence type="predicted"/>
<dbReference type="Proteomes" id="UP001500393">
    <property type="component" value="Unassembled WGS sequence"/>
</dbReference>
<dbReference type="RefSeq" id="WP_344222721.1">
    <property type="nucleotide sequence ID" value="NZ_BAAAOS010000075.1"/>
</dbReference>
<evidence type="ECO:0000313" key="2">
    <source>
        <dbReference type="EMBL" id="GAA1620270.1"/>
    </source>
</evidence>
<dbReference type="InterPro" id="IPR036291">
    <property type="entry name" value="NAD(P)-bd_dom_sf"/>
</dbReference>
<feature type="domain" description="NAD-dependent epimerase/dehydratase" evidence="1">
    <location>
        <begin position="6"/>
        <end position="203"/>
    </location>
</feature>